<sequence>MTVAADFFDTEPRNWRARLAVSVEVMRELSRAADPQEMYAVFARRMVQLFPVSRHLTISRRGLRDPEYRVTRFSQWNEPVNPWKEQHRLPMHHGGLLAELLYADQPRVIDNLRLEPDDPASEYLAGQRSLVAIPHVESGPSQNMVIATRDDVDTFPRERVPDLLLLSNLFARATQTVVLSQAVKEAFDGLDYELRSIAEIQKSLLPAALPKVPHLDVAVHYQTAKRAGGDYYDFFPLPNDRLGVLIADASGHGAPAAVLMALAHSIAHTRPEPPQRPGEFLTYMNAHLTRRYTRPTGSFMTAFYAVFDPINATLSYASAGHNPPRLLRCADGFKLALNRAQKLPLGIKPDEVYLEQTLPLLPGDQVVLFTDGVIEAVNTDGDVFGSARIDEELETCLPTANALLRSILASHALFTSGTTPADDRTLVVVKRTEGSKAK</sequence>
<dbReference type="KEGG" id="gog:C1280_19225"/>
<dbReference type="SMART" id="SM00331">
    <property type="entry name" value="PP2C_SIG"/>
    <property type="match status" value="1"/>
</dbReference>
<keyword evidence="1" id="KW-0378">Hydrolase</keyword>
<organism evidence="3 4">
    <name type="scientific">Gemmata obscuriglobus</name>
    <dbReference type="NCBI Taxonomy" id="114"/>
    <lineage>
        <taxon>Bacteria</taxon>
        <taxon>Pseudomonadati</taxon>
        <taxon>Planctomycetota</taxon>
        <taxon>Planctomycetia</taxon>
        <taxon>Gemmatales</taxon>
        <taxon>Gemmataceae</taxon>
        <taxon>Gemmata</taxon>
    </lineage>
</organism>
<evidence type="ECO:0000313" key="3">
    <source>
        <dbReference type="EMBL" id="AWM38907.1"/>
    </source>
</evidence>
<dbReference type="EMBL" id="CP025958">
    <property type="protein sequence ID" value="AWM38907.1"/>
    <property type="molecule type" value="Genomic_DNA"/>
</dbReference>
<gene>
    <name evidence="3" type="ORF">C1280_19225</name>
</gene>
<dbReference type="InterPro" id="IPR036457">
    <property type="entry name" value="PPM-type-like_dom_sf"/>
</dbReference>
<dbReference type="GO" id="GO:0016791">
    <property type="term" value="F:phosphatase activity"/>
    <property type="evidence" value="ECO:0007669"/>
    <property type="project" value="TreeGrafter"/>
</dbReference>
<dbReference type="Proteomes" id="UP000245802">
    <property type="component" value="Chromosome"/>
</dbReference>
<evidence type="ECO:0000313" key="4">
    <source>
        <dbReference type="Proteomes" id="UP000245802"/>
    </source>
</evidence>
<dbReference type="PANTHER" id="PTHR43156:SF2">
    <property type="entry name" value="STAGE II SPORULATION PROTEIN E"/>
    <property type="match status" value="1"/>
</dbReference>
<accession>A0A2Z3H5H1</accession>
<dbReference type="OrthoDB" id="247273at2"/>
<dbReference type="SUPFAM" id="SSF81606">
    <property type="entry name" value="PP2C-like"/>
    <property type="match status" value="1"/>
</dbReference>
<dbReference type="Gene3D" id="3.60.40.10">
    <property type="entry name" value="PPM-type phosphatase domain"/>
    <property type="match status" value="1"/>
</dbReference>
<dbReference type="PANTHER" id="PTHR43156">
    <property type="entry name" value="STAGE II SPORULATION PROTEIN E-RELATED"/>
    <property type="match status" value="1"/>
</dbReference>
<dbReference type="InterPro" id="IPR001932">
    <property type="entry name" value="PPM-type_phosphatase-like_dom"/>
</dbReference>
<evidence type="ECO:0000256" key="1">
    <source>
        <dbReference type="ARBA" id="ARBA00022801"/>
    </source>
</evidence>
<evidence type="ECO:0000259" key="2">
    <source>
        <dbReference type="SMART" id="SM00331"/>
    </source>
</evidence>
<feature type="domain" description="PPM-type phosphatase" evidence="2">
    <location>
        <begin position="212"/>
        <end position="431"/>
    </location>
</feature>
<dbReference type="AlphaFoldDB" id="A0A2Z3H5H1"/>
<dbReference type="Pfam" id="PF07228">
    <property type="entry name" value="SpoIIE"/>
    <property type="match status" value="1"/>
</dbReference>
<dbReference type="InterPro" id="IPR052016">
    <property type="entry name" value="Bact_Sigma-Reg"/>
</dbReference>
<dbReference type="RefSeq" id="WP_010048749.1">
    <property type="nucleotide sequence ID" value="NZ_CP025958.1"/>
</dbReference>
<reference evidence="3 4" key="1">
    <citation type="submission" date="2018-01" db="EMBL/GenBank/DDBJ databases">
        <title>G. obscuriglobus.</title>
        <authorList>
            <person name="Franke J."/>
            <person name="Blomberg W."/>
            <person name="Selmecki A."/>
        </authorList>
    </citation>
    <scope>NUCLEOTIDE SEQUENCE [LARGE SCALE GENOMIC DNA]</scope>
    <source>
        <strain evidence="3 4">DSM 5831</strain>
    </source>
</reference>
<proteinExistence type="predicted"/>
<name>A0A2Z3H5H1_9BACT</name>
<protein>
    <submittedName>
        <fullName evidence="3">Stage II sporulation protein E</fullName>
    </submittedName>
</protein>
<keyword evidence="4" id="KW-1185">Reference proteome</keyword>